<dbReference type="Gene3D" id="3.40.190.10">
    <property type="entry name" value="Periplasmic binding protein-like II"/>
    <property type="match status" value="2"/>
</dbReference>
<proteinExistence type="inferred from homology"/>
<organism evidence="3 4">
    <name type="scientific">Luteibacter jiangsuensis</name>
    <dbReference type="NCBI Taxonomy" id="637577"/>
    <lineage>
        <taxon>Bacteria</taxon>
        <taxon>Pseudomonadati</taxon>
        <taxon>Pseudomonadota</taxon>
        <taxon>Gammaproteobacteria</taxon>
        <taxon>Lysobacterales</taxon>
        <taxon>Rhodanobacteraceae</taxon>
        <taxon>Luteibacter</taxon>
    </lineage>
</organism>
<dbReference type="InterPro" id="IPR024370">
    <property type="entry name" value="PBP_domain"/>
</dbReference>
<accession>A0ABT9SU44</accession>
<evidence type="ECO:0000313" key="4">
    <source>
        <dbReference type="Proteomes" id="UP001237737"/>
    </source>
</evidence>
<dbReference type="RefSeq" id="WP_306847264.1">
    <property type="nucleotide sequence ID" value="NZ_JAUSSK010000001.1"/>
</dbReference>
<evidence type="ECO:0000259" key="2">
    <source>
        <dbReference type="Pfam" id="PF12849"/>
    </source>
</evidence>
<comment type="similarity">
    <text evidence="1">Belongs to the PstS family.</text>
</comment>
<comment type="caution">
    <text evidence="3">The sequence shown here is derived from an EMBL/GenBank/DDBJ whole genome shotgun (WGS) entry which is preliminary data.</text>
</comment>
<dbReference type="EMBL" id="JAUSSK010000001">
    <property type="protein sequence ID" value="MDQ0008520.1"/>
    <property type="molecule type" value="Genomic_DNA"/>
</dbReference>
<gene>
    <name evidence="3" type="ORF">J2T07_000679</name>
</gene>
<dbReference type="PANTHER" id="PTHR42996:SF1">
    <property type="entry name" value="PHOSPHATE-BINDING PROTEIN PSTS"/>
    <property type="match status" value="1"/>
</dbReference>
<feature type="domain" description="PBP" evidence="2">
    <location>
        <begin position="65"/>
        <end position="373"/>
    </location>
</feature>
<keyword evidence="4" id="KW-1185">Reference proteome</keyword>
<dbReference type="Pfam" id="PF12849">
    <property type="entry name" value="PBP_like_2"/>
    <property type="match status" value="1"/>
</dbReference>
<name>A0ABT9SU44_9GAMM</name>
<evidence type="ECO:0000313" key="3">
    <source>
        <dbReference type="EMBL" id="MDQ0008520.1"/>
    </source>
</evidence>
<sequence length="426" mass="42963">MLVLGLSAAGTAMSTDTFGGGATLPAGGYVGFNFLNPALKQSANTAFPTSGVAAVSSTSLFGAWAARTGNKVSYCQTGSGNGKKVFDNSDGTNHLTAIGACDGTTIGFGAPSSILVNPHFAGSDAPMSATEYNWFDVTGGKKTQYGEPVQFPAVAGSIAVIYRKDSLSTPLNLTSAQVCGVFNGSITQWSALTGNASDTSTIKVAFRSDGSGTSFSLANHMAAACAGTASQHFIADQSFTTAISQYQPTIPAGWVGGSGNPAVVSAVESSDGTIGYAESANLKAAASTAPHVKYATVGGKDPYADFPASLAVLVSSDRVLNGVNATTGRPVTAALTPFGQTGCMLLVDPAGYANITSRYPIMAVSYLIANNKGNTSTDVGAVRGLVGSAYADHTTDGVTTIGANTGYAFLSSATLTQAKVDSCVNI</sequence>
<protein>
    <submittedName>
        <fullName evidence="3">ABC-type phosphate transport system substrate-binding protein</fullName>
    </submittedName>
</protein>
<dbReference type="SUPFAM" id="SSF53850">
    <property type="entry name" value="Periplasmic binding protein-like II"/>
    <property type="match status" value="1"/>
</dbReference>
<dbReference type="PANTHER" id="PTHR42996">
    <property type="entry name" value="PHOSPHATE-BINDING PROTEIN PSTS"/>
    <property type="match status" value="1"/>
</dbReference>
<dbReference type="Proteomes" id="UP001237737">
    <property type="component" value="Unassembled WGS sequence"/>
</dbReference>
<evidence type="ECO:0000256" key="1">
    <source>
        <dbReference type="ARBA" id="ARBA00008725"/>
    </source>
</evidence>
<reference evidence="3 4" key="1">
    <citation type="submission" date="2023-07" db="EMBL/GenBank/DDBJ databases">
        <title>Sorghum-associated microbial communities from plants grown in Nebraska, USA.</title>
        <authorList>
            <person name="Schachtman D."/>
        </authorList>
    </citation>
    <scope>NUCLEOTIDE SEQUENCE [LARGE SCALE GENOMIC DNA]</scope>
    <source>
        <strain evidence="3 4">CC60</strain>
    </source>
</reference>
<dbReference type="InterPro" id="IPR050962">
    <property type="entry name" value="Phosphate-bind_PstS"/>
</dbReference>